<sequence length="92" mass="10801">MNSTDFDGVKRDISLTVNDIFVNFEEDNHRLPTMEEFRTIFSSHADQYIGPANELKVEGLGCHLDRHRRREQTLWTAANELEAEQRYLRSDC</sequence>
<organism evidence="1 2">
    <name type="scientific">Photobacterium indicum</name>
    <dbReference type="NCBI Taxonomy" id="81447"/>
    <lineage>
        <taxon>Bacteria</taxon>
        <taxon>Pseudomonadati</taxon>
        <taxon>Pseudomonadota</taxon>
        <taxon>Gammaproteobacteria</taxon>
        <taxon>Vibrionales</taxon>
        <taxon>Vibrionaceae</taxon>
        <taxon>Photobacterium</taxon>
    </lineage>
</organism>
<dbReference type="AlphaFoldDB" id="A0A2T3L5L2"/>
<evidence type="ECO:0000313" key="2">
    <source>
        <dbReference type="Proteomes" id="UP000241803"/>
    </source>
</evidence>
<comment type="caution">
    <text evidence="1">The sequence shown here is derived from an EMBL/GenBank/DDBJ whole genome shotgun (WGS) entry which is preliminary data.</text>
</comment>
<dbReference type="Proteomes" id="UP000241803">
    <property type="component" value="Unassembled WGS sequence"/>
</dbReference>
<name>A0A2T3L5L2_9GAMM</name>
<protein>
    <submittedName>
        <fullName evidence="1">Uncharacterized protein</fullName>
    </submittedName>
</protein>
<accession>A0A2T3L5L2</accession>
<evidence type="ECO:0000313" key="1">
    <source>
        <dbReference type="EMBL" id="PSV45192.1"/>
    </source>
</evidence>
<proteinExistence type="predicted"/>
<reference evidence="1 2" key="1">
    <citation type="submission" date="2018-03" db="EMBL/GenBank/DDBJ databases">
        <title>Whole genome sequencing of Histamine producing bacteria.</title>
        <authorList>
            <person name="Butler K."/>
        </authorList>
    </citation>
    <scope>NUCLEOTIDE SEQUENCE [LARGE SCALE GENOMIC DNA]</scope>
    <source>
        <strain evidence="1 2">ATCC 19614</strain>
    </source>
</reference>
<gene>
    <name evidence="1" type="ORF">C9J47_17935</name>
</gene>
<dbReference type="EMBL" id="PYOC01000007">
    <property type="protein sequence ID" value="PSV45192.1"/>
    <property type="molecule type" value="Genomic_DNA"/>
</dbReference>
<keyword evidence="2" id="KW-1185">Reference proteome</keyword>